<evidence type="ECO:0000256" key="3">
    <source>
        <dbReference type="SAM" id="MobiDB-lite"/>
    </source>
</evidence>
<dbReference type="InterPro" id="IPR036388">
    <property type="entry name" value="WH-like_DNA-bd_sf"/>
</dbReference>
<dbReference type="SUPFAM" id="SSF48452">
    <property type="entry name" value="TPR-like"/>
    <property type="match status" value="1"/>
</dbReference>
<name>A0ABU2S0L6_9ACTN</name>
<gene>
    <name evidence="5" type="ORF">RM779_08075</name>
</gene>
<dbReference type="SUPFAM" id="SSF46894">
    <property type="entry name" value="C-terminal effector domain of the bipartite response regulators"/>
    <property type="match status" value="1"/>
</dbReference>
<dbReference type="Pfam" id="PF00196">
    <property type="entry name" value="GerE"/>
    <property type="match status" value="1"/>
</dbReference>
<evidence type="ECO:0000256" key="2">
    <source>
        <dbReference type="ARBA" id="ARBA00022840"/>
    </source>
</evidence>
<dbReference type="RefSeq" id="WP_311616977.1">
    <property type="nucleotide sequence ID" value="NZ_JAVREV010000003.1"/>
</dbReference>
<feature type="domain" description="HTH luxR-type" evidence="4">
    <location>
        <begin position="902"/>
        <end position="967"/>
    </location>
</feature>
<dbReference type="Pfam" id="PF13191">
    <property type="entry name" value="AAA_16"/>
    <property type="match status" value="1"/>
</dbReference>
<comment type="caution">
    <text evidence="5">The sequence shown here is derived from an EMBL/GenBank/DDBJ whole genome shotgun (WGS) entry which is preliminary data.</text>
</comment>
<evidence type="ECO:0000256" key="1">
    <source>
        <dbReference type="ARBA" id="ARBA00022741"/>
    </source>
</evidence>
<dbReference type="PROSITE" id="PS50043">
    <property type="entry name" value="HTH_LUXR_2"/>
    <property type="match status" value="1"/>
</dbReference>
<dbReference type="Proteomes" id="UP001183615">
    <property type="component" value="Unassembled WGS sequence"/>
</dbReference>
<organism evidence="5 6">
    <name type="scientific">Streptomyces johnsoniae</name>
    <dbReference type="NCBI Taxonomy" id="3075532"/>
    <lineage>
        <taxon>Bacteria</taxon>
        <taxon>Bacillati</taxon>
        <taxon>Actinomycetota</taxon>
        <taxon>Actinomycetes</taxon>
        <taxon>Kitasatosporales</taxon>
        <taxon>Streptomycetaceae</taxon>
        <taxon>Streptomyces</taxon>
    </lineage>
</organism>
<dbReference type="SUPFAM" id="SSF52540">
    <property type="entry name" value="P-loop containing nucleoside triphosphate hydrolases"/>
    <property type="match status" value="1"/>
</dbReference>
<dbReference type="PRINTS" id="PR00038">
    <property type="entry name" value="HTHLUXR"/>
</dbReference>
<evidence type="ECO:0000313" key="5">
    <source>
        <dbReference type="EMBL" id="MDT0442553.1"/>
    </source>
</evidence>
<dbReference type="EMBL" id="JAVREV010000003">
    <property type="protein sequence ID" value="MDT0442553.1"/>
    <property type="molecule type" value="Genomic_DNA"/>
</dbReference>
<keyword evidence="2" id="KW-0067">ATP-binding</keyword>
<evidence type="ECO:0000313" key="6">
    <source>
        <dbReference type="Proteomes" id="UP001183615"/>
    </source>
</evidence>
<dbReference type="PANTHER" id="PTHR16305:SF35">
    <property type="entry name" value="TRANSCRIPTIONAL ACTIVATOR DOMAIN"/>
    <property type="match status" value="1"/>
</dbReference>
<reference evidence="6" key="1">
    <citation type="submission" date="2023-07" db="EMBL/GenBank/DDBJ databases">
        <title>30 novel species of actinomycetes from the DSMZ collection.</title>
        <authorList>
            <person name="Nouioui I."/>
        </authorList>
    </citation>
    <scope>NUCLEOTIDE SEQUENCE [LARGE SCALE GENOMIC DNA]</scope>
    <source>
        <strain evidence="6">DSM 41886</strain>
    </source>
</reference>
<evidence type="ECO:0000259" key="4">
    <source>
        <dbReference type="PROSITE" id="PS50043"/>
    </source>
</evidence>
<keyword evidence="6" id="KW-1185">Reference proteome</keyword>
<dbReference type="InterPro" id="IPR041664">
    <property type="entry name" value="AAA_16"/>
</dbReference>
<dbReference type="SMART" id="SM00421">
    <property type="entry name" value="HTH_LUXR"/>
    <property type="match status" value="1"/>
</dbReference>
<dbReference type="PANTHER" id="PTHR16305">
    <property type="entry name" value="TESTICULAR SOLUBLE ADENYLYL CYCLASE"/>
    <property type="match status" value="1"/>
</dbReference>
<dbReference type="InterPro" id="IPR011990">
    <property type="entry name" value="TPR-like_helical_dom_sf"/>
</dbReference>
<dbReference type="Gene3D" id="1.10.10.10">
    <property type="entry name" value="Winged helix-like DNA-binding domain superfamily/Winged helix DNA-binding domain"/>
    <property type="match status" value="1"/>
</dbReference>
<dbReference type="CDD" id="cd06170">
    <property type="entry name" value="LuxR_C_like"/>
    <property type="match status" value="1"/>
</dbReference>
<proteinExistence type="predicted"/>
<feature type="region of interest" description="Disordered" evidence="3">
    <location>
        <begin position="980"/>
        <end position="1007"/>
    </location>
</feature>
<keyword evidence="1" id="KW-0547">Nucleotide-binding</keyword>
<dbReference type="Gene3D" id="1.25.40.10">
    <property type="entry name" value="Tetratricopeptide repeat domain"/>
    <property type="match status" value="1"/>
</dbReference>
<sequence length="1007" mass="106920">MLTRTRPTVLLDSSSLLERAEELRSLEAMLASCHEGDGAFVLVEGGLGSGKSSLLRALRKGALGAGSTVLQARGTEFESGHPHGMVRQVLEHWLAMAGPAEREVMLSGHAAMAVPLLDHHEGLPPGGSDARQEEHVHRALLHLLTNLADERPLVLLLDDVHLADSASLRFLRYFGRHLLDRPILCCATTSLPATDGGEHGAAPGTVQAFLAPAVLRAFTLRPLSEDGVRAHLATALPGQLSHETVRAACAATAGNPFFLRELVSELAGARRAGRAPGPAHIAGIGPRTVARVVQRWSQHSPRRPVRASMSCVHALAVLGSAGSVAQLAEVAGVEPADAADAVDALREAGVIAQEVPLRFTAPIVRNAIYRHMPHSFRYRAHDAAAQSLFEEDAPPERIAEHLLHLPPATDGRAADVLVAAGRTALVKGDPVHALSLARRAAREDVPASMLPALLAVRGEAEHRTGHPHAARHLRQALELSTDSFERASIALHLGAALASDARCEEAAEVYRDAYGEVRTSHPSLARRLHAEHGWLGYCAPGTEEITAEISRELGVTASIGGAEGLPTTAQYLALRATRALLGGEPGDKVIGLVEQALSHDISVREGGVGARVPWFLAFCLFACGRLPEAGKLLDNAIQQAEPSDADSDDLRALRSCVNLGRGLLSEAENDATATLERSGASDERNLGRPFAVLALTELLLLRNQADAAEHEFAKHGGWEESRPGGFRSLPLMIARGHLHSARGAGGDDVQDCRRTLELLRETGSGASAFSPAPGIVRRLHALGQKEEAHRLALDHLAAARKFGVPHVVAEALSAYAGTVQGDEAVAALEESVRLLDGSPAAVSRCASLVQLGAVLSAAGQPTRARRRLWAAQEITEAAGTTVLSTRIRRELAAMGVRVRSTPRAGTPSLTPREQRVSALAAEGKRNHEIARILFVTVKTVEWHLSQVYRKLGIASRNELGRITAEDLEFTGTGSRLPAMTGGVAGGYPERSATRAAQNDRAGGAQRR</sequence>
<protein>
    <submittedName>
        <fullName evidence="5">AAA family ATPase</fullName>
    </submittedName>
</protein>
<dbReference type="InterPro" id="IPR000792">
    <property type="entry name" value="Tscrpt_reg_LuxR_C"/>
</dbReference>
<dbReference type="InterPro" id="IPR016032">
    <property type="entry name" value="Sig_transdc_resp-reg_C-effctor"/>
</dbReference>
<accession>A0ABU2S0L6</accession>
<dbReference type="InterPro" id="IPR027417">
    <property type="entry name" value="P-loop_NTPase"/>
</dbReference>